<dbReference type="PANTHER" id="PTHR20531">
    <property type="entry name" value="N-ALPHA-ACETYLTRANSFERASE 40"/>
    <property type="match status" value="1"/>
</dbReference>
<dbReference type="AlphaFoldDB" id="A0A9N9LSF0"/>
<dbReference type="GO" id="GO:0043998">
    <property type="term" value="F:histone H2A acetyltransferase activity"/>
    <property type="evidence" value="ECO:0007669"/>
    <property type="project" value="InterPro"/>
</dbReference>
<comment type="catalytic activity">
    <reaction evidence="10">
        <text>N-terminal L-seryl-[histone H2A] + acetyl-CoA = N-terminal N(alpha)-acetyl-L-seryl-[histone H2A] + CoA + H(+)</text>
        <dbReference type="Rhea" id="RHEA:50600"/>
        <dbReference type="Rhea" id="RHEA-COMP:12742"/>
        <dbReference type="Rhea" id="RHEA-COMP:12744"/>
        <dbReference type="ChEBI" id="CHEBI:15378"/>
        <dbReference type="ChEBI" id="CHEBI:57287"/>
        <dbReference type="ChEBI" id="CHEBI:57288"/>
        <dbReference type="ChEBI" id="CHEBI:64738"/>
        <dbReference type="ChEBI" id="CHEBI:83690"/>
        <dbReference type="EC" id="2.3.1.257"/>
    </reaction>
</comment>
<dbReference type="InterPro" id="IPR016181">
    <property type="entry name" value="Acyl_CoA_acyltransferase"/>
</dbReference>
<evidence type="ECO:0000256" key="2">
    <source>
        <dbReference type="ARBA" id="ARBA00004496"/>
    </source>
</evidence>
<dbReference type="Gene3D" id="3.40.630.30">
    <property type="match status" value="1"/>
</dbReference>
<evidence type="ECO:0000313" key="13">
    <source>
        <dbReference type="EMBL" id="CAG8979808.1"/>
    </source>
</evidence>
<evidence type="ECO:0000256" key="3">
    <source>
        <dbReference type="ARBA" id="ARBA00008870"/>
    </source>
</evidence>
<evidence type="ECO:0000256" key="8">
    <source>
        <dbReference type="ARBA" id="ARBA00023242"/>
    </source>
</evidence>
<evidence type="ECO:0000256" key="5">
    <source>
        <dbReference type="ARBA" id="ARBA00015043"/>
    </source>
</evidence>
<dbReference type="InterPro" id="IPR039949">
    <property type="entry name" value="NAA40"/>
</dbReference>
<organism evidence="13 14">
    <name type="scientific">Hymenoscyphus albidus</name>
    <dbReference type="NCBI Taxonomy" id="595503"/>
    <lineage>
        <taxon>Eukaryota</taxon>
        <taxon>Fungi</taxon>
        <taxon>Dikarya</taxon>
        <taxon>Ascomycota</taxon>
        <taxon>Pezizomycotina</taxon>
        <taxon>Leotiomycetes</taxon>
        <taxon>Helotiales</taxon>
        <taxon>Helotiaceae</taxon>
        <taxon>Hymenoscyphus</taxon>
    </lineage>
</organism>
<proteinExistence type="inferred from homology"/>
<gene>
    <name evidence="13" type="ORF">HYALB_00011259</name>
</gene>
<comment type="caution">
    <text evidence="13">The sequence shown here is derived from an EMBL/GenBank/DDBJ whole genome shotgun (WGS) entry which is preliminary data.</text>
</comment>
<dbReference type="Proteomes" id="UP000701801">
    <property type="component" value="Unassembled WGS sequence"/>
</dbReference>
<keyword evidence="8" id="KW-0539">Nucleus</keyword>
<dbReference type="OrthoDB" id="424551at2759"/>
<dbReference type="GO" id="GO:1990189">
    <property type="term" value="F:protein N-terminal-serine acetyltransferase activity"/>
    <property type="evidence" value="ECO:0007669"/>
    <property type="project" value="UniProtKB-EC"/>
</dbReference>
<evidence type="ECO:0000256" key="7">
    <source>
        <dbReference type="ARBA" id="ARBA00022679"/>
    </source>
</evidence>
<evidence type="ECO:0000256" key="4">
    <source>
        <dbReference type="ARBA" id="ARBA00012950"/>
    </source>
</evidence>
<sequence length="213" mass="24171">MDPIDAANAKSLDEFVKEYLPASEEWKSWVHPKSKASYQITLQPPKALSISDFDACFNLIHSTSYEHYKNSKNGWKPRSKTNEMKLLDLKYLLIKNDQATVEGFVSFMPTFEDDYPVIYCYEIHLSSALQGTGLGTTLIRMLEAVAEKIPGTEKVMLTCFRSNAKAMAFYEKMGYGKDEFLPPPRILRNGTIVESEYVILSKNIETSRFGGPN</sequence>
<comment type="subcellular location">
    <subcellularLocation>
        <location evidence="2">Cytoplasm</location>
    </subcellularLocation>
    <subcellularLocation>
        <location evidence="1">Nucleus</location>
    </subcellularLocation>
</comment>
<comment type="catalytic activity">
    <reaction evidence="11">
        <text>N-terminal L-seryl-[histone H4] + acetyl-CoA = N-terminal N(alpha)-acetyl-L-seryl-[histone H4] + CoA + H(+)</text>
        <dbReference type="Rhea" id="RHEA:50596"/>
        <dbReference type="Rhea" id="RHEA-COMP:12740"/>
        <dbReference type="Rhea" id="RHEA-COMP:12743"/>
        <dbReference type="ChEBI" id="CHEBI:15378"/>
        <dbReference type="ChEBI" id="CHEBI:57287"/>
        <dbReference type="ChEBI" id="CHEBI:57288"/>
        <dbReference type="ChEBI" id="CHEBI:64738"/>
        <dbReference type="ChEBI" id="CHEBI:83690"/>
        <dbReference type="EC" id="2.3.1.257"/>
    </reaction>
</comment>
<dbReference type="CDD" id="cd04301">
    <property type="entry name" value="NAT_SF"/>
    <property type="match status" value="1"/>
</dbReference>
<name>A0A9N9LSF0_9HELO</name>
<protein>
    <recommendedName>
        <fullName evidence="5">N-alpha-acetyltransferase 40</fullName>
        <ecNumber evidence="4">2.3.1.257</ecNumber>
    </recommendedName>
</protein>
<reference evidence="13" key="1">
    <citation type="submission" date="2021-07" db="EMBL/GenBank/DDBJ databases">
        <authorList>
            <person name="Durling M."/>
        </authorList>
    </citation>
    <scope>NUCLEOTIDE SEQUENCE</scope>
</reference>
<dbReference type="SUPFAM" id="SSF55729">
    <property type="entry name" value="Acyl-CoA N-acyltransferases (Nat)"/>
    <property type="match status" value="1"/>
</dbReference>
<keyword evidence="14" id="KW-1185">Reference proteome</keyword>
<evidence type="ECO:0000256" key="11">
    <source>
        <dbReference type="ARBA" id="ARBA00049524"/>
    </source>
</evidence>
<dbReference type="Pfam" id="PF00583">
    <property type="entry name" value="Acetyltransf_1"/>
    <property type="match status" value="1"/>
</dbReference>
<feature type="domain" description="N-acetyltransferase" evidence="12">
    <location>
        <begin position="40"/>
        <end position="205"/>
    </location>
</feature>
<evidence type="ECO:0000256" key="6">
    <source>
        <dbReference type="ARBA" id="ARBA00022490"/>
    </source>
</evidence>
<dbReference type="PROSITE" id="PS51186">
    <property type="entry name" value="GNAT"/>
    <property type="match status" value="1"/>
</dbReference>
<keyword evidence="6" id="KW-0963">Cytoplasm</keyword>
<keyword evidence="7" id="KW-0808">Transferase</keyword>
<keyword evidence="9" id="KW-0012">Acyltransferase</keyword>
<evidence type="ECO:0000256" key="9">
    <source>
        <dbReference type="ARBA" id="ARBA00023315"/>
    </source>
</evidence>
<evidence type="ECO:0000256" key="1">
    <source>
        <dbReference type="ARBA" id="ARBA00004123"/>
    </source>
</evidence>
<comment type="similarity">
    <text evidence="3">Belongs to the acetyltransferase family. NAA40 subfamily.</text>
</comment>
<dbReference type="InterPro" id="IPR000182">
    <property type="entry name" value="GNAT_dom"/>
</dbReference>
<evidence type="ECO:0000313" key="14">
    <source>
        <dbReference type="Proteomes" id="UP000701801"/>
    </source>
</evidence>
<dbReference type="GO" id="GO:0010485">
    <property type="term" value="F:histone H4 acetyltransferase activity"/>
    <property type="evidence" value="ECO:0007669"/>
    <property type="project" value="InterPro"/>
</dbReference>
<dbReference type="GO" id="GO:0005634">
    <property type="term" value="C:nucleus"/>
    <property type="evidence" value="ECO:0007669"/>
    <property type="project" value="UniProtKB-SubCell"/>
</dbReference>
<dbReference type="PANTHER" id="PTHR20531:SF1">
    <property type="entry name" value="N-ALPHA-ACETYLTRANSFERASE 40"/>
    <property type="match status" value="1"/>
</dbReference>
<dbReference type="EMBL" id="CAJVRM010000338">
    <property type="protein sequence ID" value="CAG8979808.1"/>
    <property type="molecule type" value="Genomic_DNA"/>
</dbReference>
<dbReference type="EC" id="2.3.1.257" evidence="4"/>
<dbReference type="GO" id="GO:0005737">
    <property type="term" value="C:cytoplasm"/>
    <property type="evidence" value="ECO:0007669"/>
    <property type="project" value="UniProtKB-SubCell"/>
</dbReference>
<evidence type="ECO:0000259" key="12">
    <source>
        <dbReference type="PROSITE" id="PS51186"/>
    </source>
</evidence>
<evidence type="ECO:0000256" key="10">
    <source>
        <dbReference type="ARBA" id="ARBA00047821"/>
    </source>
</evidence>
<accession>A0A9N9LSF0</accession>